<dbReference type="EMBL" id="JASZYV010000002">
    <property type="protein sequence ID" value="MDM0044637.1"/>
    <property type="molecule type" value="Genomic_DNA"/>
</dbReference>
<dbReference type="RefSeq" id="WP_286659758.1">
    <property type="nucleotide sequence ID" value="NZ_JASZYV010000002.1"/>
</dbReference>
<proteinExistence type="predicted"/>
<keyword evidence="3" id="KW-1185">Reference proteome</keyword>
<evidence type="ECO:0000313" key="2">
    <source>
        <dbReference type="EMBL" id="MDM0044637.1"/>
    </source>
</evidence>
<keyword evidence="1" id="KW-1133">Transmembrane helix</keyword>
<feature type="transmembrane region" description="Helical" evidence="1">
    <location>
        <begin position="20"/>
        <end position="40"/>
    </location>
</feature>
<gene>
    <name evidence="2" type="ORF">QTH91_09110</name>
</gene>
<sequence length="222" mass="23715">MNNRTQRVHSAHRLNTQRGFVVYVALIALLVLSLAALALLRTSDTAGVIAGNLAFRQAATGAADTGAERAFSELPALASANVDVPNKYFRFMQNVDAWGVPSSIDWSNVPCWSPSAQEGTVSCTDSALYRVQYVIDRLCIDEPLPADTVTILAAKCVGGKPFSTAGSAGNDRSSHAQTTHVFGGIMMAPPTRPTIHYRVTVRVQGPRNTSSLVQTVVEVPFG</sequence>
<accession>A0ABT7N9N4</accession>
<dbReference type="Proteomes" id="UP001174908">
    <property type="component" value="Unassembled WGS sequence"/>
</dbReference>
<evidence type="ECO:0000256" key="1">
    <source>
        <dbReference type="SAM" id="Phobius"/>
    </source>
</evidence>
<evidence type="ECO:0008006" key="4">
    <source>
        <dbReference type="Google" id="ProtNLM"/>
    </source>
</evidence>
<organism evidence="2 3">
    <name type="scientific">Variovorax dokdonensis</name>
    <dbReference type="NCBI Taxonomy" id="344883"/>
    <lineage>
        <taxon>Bacteria</taxon>
        <taxon>Pseudomonadati</taxon>
        <taxon>Pseudomonadota</taxon>
        <taxon>Betaproteobacteria</taxon>
        <taxon>Burkholderiales</taxon>
        <taxon>Comamonadaceae</taxon>
        <taxon>Variovorax</taxon>
    </lineage>
</organism>
<evidence type="ECO:0000313" key="3">
    <source>
        <dbReference type="Proteomes" id="UP001174908"/>
    </source>
</evidence>
<reference evidence="2" key="1">
    <citation type="submission" date="2023-06" db="EMBL/GenBank/DDBJ databases">
        <authorList>
            <person name="Jiang Y."/>
            <person name="Liu Q."/>
        </authorList>
    </citation>
    <scope>NUCLEOTIDE SEQUENCE</scope>
    <source>
        <strain evidence="2">CGMCC 1.12089</strain>
    </source>
</reference>
<keyword evidence="1" id="KW-0472">Membrane</keyword>
<protein>
    <recommendedName>
        <fullName evidence="4">Tfp pilus assembly protein PilX</fullName>
    </recommendedName>
</protein>
<name>A0ABT7N9N4_9BURK</name>
<comment type="caution">
    <text evidence="2">The sequence shown here is derived from an EMBL/GenBank/DDBJ whole genome shotgun (WGS) entry which is preliminary data.</text>
</comment>
<keyword evidence="1" id="KW-0812">Transmembrane</keyword>